<dbReference type="AlphaFoldDB" id="A0A9P2WRH9"/>
<dbReference type="RefSeq" id="WP_016188557.1">
    <property type="nucleotide sequence ID" value="NZ_AOSG01000030.1"/>
</dbReference>
<reference evidence="2 3" key="1">
    <citation type="journal article" date="2013" name="Genome Announc.">
        <title>Draft Genome Sequence of the Lignocellulose Decomposer Thermobifida fusca Strain TM51.</title>
        <authorList>
            <person name="Toth A."/>
            <person name="Barna T."/>
            <person name="Nagy I."/>
            <person name="Horvath B."/>
            <person name="Nagy I."/>
            <person name="Tancsics A."/>
            <person name="Kriszt B."/>
            <person name="Baka E."/>
            <person name="Fekete C."/>
            <person name="Kukolya J."/>
        </authorList>
    </citation>
    <scope>NUCLEOTIDE SEQUENCE [LARGE SCALE GENOMIC DNA]</scope>
    <source>
        <strain evidence="2 3">TM51</strain>
    </source>
</reference>
<feature type="transmembrane region" description="Helical" evidence="1">
    <location>
        <begin position="57"/>
        <end position="77"/>
    </location>
</feature>
<keyword evidence="3" id="KW-1185">Reference proteome</keyword>
<dbReference type="Proteomes" id="UP000014184">
    <property type="component" value="Unassembled WGS sequence"/>
</dbReference>
<accession>A0A9P2WRH9</accession>
<evidence type="ECO:0000313" key="3">
    <source>
        <dbReference type="Proteomes" id="UP000014184"/>
    </source>
</evidence>
<organism evidence="2 3">
    <name type="scientific">Thermobifida fusca TM51</name>
    <dbReference type="NCBI Taxonomy" id="1169414"/>
    <lineage>
        <taxon>Bacteria</taxon>
        <taxon>Bacillati</taxon>
        <taxon>Actinomycetota</taxon>
        <taxon>Actinomycetes</taxon>
        <taxon>Streptosporangiales</taxon>
        <taxon>Nocardiopsidaceae</taxon>
        <taxon>Thermobifida</taxon>
    </lineage>
</organism>
<evidence type="ECO:0000256" key="1">
    <source>
        <dbReference type="SAM" id="Phobius"/>
    </source>
</evidence>
<evidence type="ECO:0000313" key="2">
    <source>
        <dbReference type="EMBL" id="EOR71643.1"/>
    </source>
</evidence>
<proteinExistence type="predicted"/>
<protein>
    <submittedName>
        <fullName evidence="2">Uncharacterized protein</fullName>
    </submittedName>
</protein>
<dbReference type="EMBL" id="AOSG01000030">
    <property type="protein sequence ID" value="EOR71643.1"/>
    <property type="molecule type" value="Genomic_DNA"/>
</dbReference>
<keyword evidence="1" id="KW-1133">Transmembrane helix</keyword>
<gene>
    <name evidence="2" type="ORF">TM51_06639</name>
</gene>
<keyword evidence="1" id="KW-0472">Membrane</keyword>
<comment type="caution">
    <text evidence="2">The sequence shown here is derived from an EMBL/GenBank/DDBJ whole genome shotgun (WGS) entry which is preliminary data.</text>
</comment>
<feature type="transmembrane region" description="Helical" evidence="1">
    <location>
        <begin position="83"/>
        <end position="104"/>
    </location>
</feature>
<keyword evidence="1" id="KW-0812">Transmembrane</keyword>
<name>A0A9P2WRH9_THEFU</name>
<sequence>MSPLLWQVAVHPVFDGQPTMLIVTRADGGPVTQADADRAMLLLNQAEEPEIRPQGPFWWMSMLLMATTVAFLCLWAWTAEWRWGLIALPTAVGGLVYFSFSLPVPCPFHHVSKSKEPDG</sequence>